<dbReference type="Gene3D" id="2.60.120.200">
    <property type="match status" value="2"/>
</dbReference>
<keyword evidence="7" id="KW-0812">Transmembrane</keyword>
<reference evidence="17" key="1">
    <citation type="submission" date="2020-07" db="EMBL/GenBank/DDBJ databases">
        <authorList>
            <person name="Lin J."/>
        </authorList>
    </citation>
    <scope>NUCLEOTIDE SEQUENCE</scope>
</reference>
<protein>
    <recommendedName>
        <fullName evidence="16">Galectin domain-containing protein</fullName>
    </recommendedName>
</protein>
<evidence type="ECO:0000256" key="12">
    <source>
        <dbReference type="ARBA" id="ARBA00023180"/>
    </source>
</evidence>
<evidence type="ECO:0000256" key="15">
    <source>
        <dbReference type="SAM" id="MobiDB-lite"/>
    </source>
</evidence>
<feature type="compositionally biased region" description="Basic and acidic residues" evidence="15">
    <location>
        <begin position="93"/>
        <end position="106"/>
    </location>
</feature>
<gene>
    <name evidence="17" type="ORF">CB5_LOCUS6424</name>
</gene>
<evidence type="ECO:0000256" key="7">
    <source>
        <dbReference type="ARBA" id="ARBA00022692"/>
    </source>
</evidence>
<evidence type="ECO:0000259" key="16">
    <source>
        <dbReference type="PROSITE" id="PS51304"/>
    </source>
</evidence>
<dbReference type="AlphaFoldDB" id="A0A6V7NX97"/>
<feature type="region of interest" description="Disordered" evidence="15">
    <location>
        <begin position="80"/>
        <end position="113"/>
    </location>
</feature>
<evidence type="ECO:0000256" key="5">
    <source>
        <dbReference type="ARBA" id="ARBA00022676"/>
    </source>
</evidence>
<keyword evidence="8" id="KW-0735">Signal-anchor</keyword>
<comment type="cofactor">
    <cofactor evidence="1">
        <name>Mn(2+)</name>
        <dbReference type="ChEBI" id="CHEBI:29035"/>
    </cofactor>
</comment>
<dbReference type="SMART" id="SM00908">
    <property type="entry name" value="Gal-bind_lectin"/>
    <property type="match status" value="1"/>
</dbReference>
<keyword evidence="13" id="KW-0464">Manganese</keyword>
<dbReference type="InterPro" id="IPR001079">
    <property type="entry name" value="Galectin_CRD"/>
</dbReference>
<comment type="subcellular location">
    <subcellularLocation>
        <location evidence="2">Golgi apparatus membrane</location>
        <topology evidence="2">Single-pass type II membrane protein</topology>
    </subcellularLocation>
</comment>
<keyword evidence="5" id="KW-0328">Glycosyltransferase</keyword>
<evidence type="ECO:0000256" key="6">
    <source>
        <dbReference type="ARBA" id="ARBA00022679"/>
    </source>
</evidence>
<dbReference type="UniPathway" id="UPA00378"/>
<keyword evidence="6" id="KW-0808">Transferase</keyword>
<dbReference type="FunFam" id="3.90.550.50:FF:000005">
    <property type="entry name" value="Hydroxyproline O-galactosyltransferase"/>
    <property type="match status" value="1"/>
</dbReference>
<dbReference type="SUPFAM" id="SSF49899">
    <property type="entry name" value="Concanavalin A-like lectins/glucanases"/>
    <property type="match status" value="1"/>
</dbReference>
<evidence type="ECO:0000313" key="17">
    <source>
        <dbReference type="EMBL" id="CAD1823213.1"/>
    </source>
</evidence>
<keyword evidence="9" id="KW-1133">Transmembrane helix</keyword>
<dbReference type="PANTHER" id="PTHR11214:SF212">
    <property type="entry name" value="HYDROXYPROLINE O-GALACTOSYLTRANSFERASE GALT2"/>
    <property type="match status" value="1"/>
</dbReference>
<evidence type="ECO:0000256" key="3">
    <source>
        <dbReference type="ARBA" id="ARBA00004922"/>
    </source>
</evidence>
<dbReference type="InterPro" id="IPR013320">
    <property type="entry name" value="ConA-like_dom_sf"/>
</dbReference>
<dbReference type="Gene3D" id="3.90.550.50">
    <property type="match status" value="1"/>
</dbReference>
<evidence type="ECO:0000256" key="8">
    <source>
        <dbReference type="ARBA" id="ARBA00022968"/>
    </source>
</evidence>
<evidence type="ECO:0000256" key="9">
    <source>
        <dbReference type="ARBA" id="ARBA00022989"/>
    </source>
</evidence>
<dbReference type="GO" id="GO:0010405">
    <property type="term" value="P:arabinogalactan protein metabolic process"/>
    <property type="evidence" value="ECO:0007669"/>
    <property type="project" value="UniProtKB-ARBA"/>
</dbReference>
<name>A0A6V7NX97_ANACO</name>
<comment type="similarity">
    <text evidence="4">Belongs to the glycosyltransferase 31 family.</text>
</comment>
<evidence type="ECO:0000256" key="14">
    <source>
        <dbReference type="ARBA" id="ARBA00059439"/>
    </source>
</evidence>
<comment type="function">
    <text evidence="14">Possesses hydroxyproline O-galactosyltransferase activity. Transfers galactose from UDP-galactose to hydroxyproline residues in the arabinogalactan proteins (AGPs). Is specific for AGPs containing non-contiguous peptidyl hydroxyproline residues. Utilizes UDP-galactose solely as sugar donor. The addition of galactose onto the peptidyl hydroxyproline residues in AGP core proteins represents the first committed step in arabinogalactan polysaccharide addition. AGP glycans play essential roles in both vegetative and reproductive plant growth.</text>
</comment>
<dbReference type="Pfam" id="PF01762">
    <property type="entry name" value="Galactosyl_T"/>
    <property type="match status" value="1"/>
</dbReference>
<evidence type="ECO:0000256" key="11">
    <source>
        <dbReference type="ARBA" id="ARBA00023136"/>
    </source>
</evidence>
<dbReference type="Pfam" id="PF00337">
    <property type="entry name" value="Gal-bind_lectin"/>
    <property type="match status" value="1"/>
</dbReference>
<evidence type="ECO:0000256" key="4">
    <source>
        <dbReference type="ARBA" id="ARBA00008661"/>
    </source>
</evidence>
<feature type="domain" description="Galectin" evidence="16">
    <location>
        <begin position="199"/>
        <end position="409"/>
    </location>
</feature>
<dbReference type="CDD" id="cd00070">
    <property type="entry name" value="GLECT"/>
    <property type="match status" value="1"/>
</dbReference>
<dbReference type="PANTHER" id="PTHR11214">
    <property type="entry name" value="BETA-1,3-N-ACETYLGLUCOSAMINYLTRANSFERASE"/>
    <property type="match status" value="1"/>
</dbReference>
<keyword evidence="11" id="KW-0472">Membrane</keyword>
<organism evidence="17">
    <name type="scientific">Ananas comosus var. bracteatus</name>
    <name type="common">red pineapple</name>
    <dbReference type="NCBI Taxonomy" id="296719"/>
    <lineage>
        <taxon>Eukaryota</taxon>
        <taxon>Viridiplantae</taxon>
        <taxon>Streptophyta</taxon>
        <taxon>Embryophyta</taxon>
        <taxon>Tracheophyta</taxon>
        <taxon>Spermatophyta</taxon>
        <taxon>Magnoliopsida</taxon>
        <taxon>Liliopsida</taxon>
        <taxon>Poales</taxon>
        <taxon>Bromeliaceae</taxon>
        <taxon>Bromelioideae</taxon>
        <taxon>Ananas</taxon>
    </lineage>
</organism>
<dbReference type="GO" id="GO:0000139">
    <property type="term" value="C:Golgi membrane"/>
    <property type="evidence" value="ECO:0007669"/>
    <property type="project" value="UniProtKB-SubCell"/>
</dbReference>
<evidence type="ECO:0000256" key="2">
    <source>
        <dbReference type="ARBA" id="ARBA00004323"/>
    </source>
</evidence>
<proteinExistence type="inferred from homology"/>
<feature type="compositionally biased region" description="Gly residues" evidence="15">
    <location>
        <begin position="83"/>
        <end position="92"/>
    </location>
</feature>
<dbReference type="FunFam" id="2.60.120.200:FF:000071">
    <property type="entry name" value="Hydroxyproline O-galactosyltransferase GALT2"/>
    <property type="match status" value="1"/>
</dbReference>
<dbReference type="GO" id="GO:0030246">
    <property type="term" value="F:carbohydrate binding"/>
    <property type="evidence" value="ECO:0007669"/>
    <property type="project" value="InterPro"/>
</dbReference>
<dbReference type="GO" id="GO:1990714">
    <property type="term" value="F:hydroxyproline O-galactosyltransferase activity"/>
    <property type="evidence" value="ECO:0007669"/>
    <property type="project" value="TreeGrafter"/>
</dbReference>
<keyword evidence="10" id="KW-0333">Golgi apparatus</keyword>
<dbReference type="InterPro" id="IPR002659">
    <property type="entry name" value="Glyco_trans_31"/>
</dbReference>
<dbReference type="PROSITE" id="PS51304">
    <property type="entry name" value="GALECTIN"/>
    <property type="match status" value="1"/>
</dbReference>
<keyword evidence="12" id="KW-0325">Glycoprotein</keyword>
<comment type="pathway">
    <text evidence="3">Protein modification; protein glycosylation.</text>
</comment>
<evidence type="ECO:0000256" key="1">
    <source>
        <dbReference type="ARBA" id="ARBA00001936"/>
    </source>
</evidence>
<accession>A0A6V7NX97</accession>
<dbReference type="EMBL" id="LR862142">
    <property type="protein sequence ID" value="CAD1823213.1"/>
    <property type="molecule type" value="Genomic_DNA"/>
</dbReference>
<dbReference type="FunFam" id="2.60.120.200:FF:000147">
    <property type="entry name" value="Hydroxyproline O-galactosyltransferase GALT2"/>
    <property type="match status" value="1"/>
</dbReference>
<evidence type="ECO:0000256" key="13">
    <source>
        <dbReference type="ARBA" id="ARBA00023211"/>
    </source>
</evidence>
<evidence type="ECO:0000256" key="10">
    <source>
        <dbReference type="ARBA" id="ARBA00023034"/>
    </source>
</evidence>
<sequence length="687" mass="77292">MPRGRSATADPAGAGAGAPRRWWRRRPHHALLAAASLYLLFISFKFHRFLEIAALVSGNDAFAGLDRPSSSSSSAAAASAALVGGGGGGGDSGFHRRLEDSPRKEEQEEEEDEKIIKPFWHGYNPVPVSEIMNRTANRTDLERSAEEAWELGMKAWDELKNFELQGLDRLTTMERKQESCPSSISVAGAEMGAEFGEERLIFLPCGLAAGSSITVVGTPHGAHKEYVPQLARMRQGDGTVWVSQFMVELQGLKAVDGEDPPKILHYNPRLRGDWSQSPIIEHNSCYRMQWGTAMRCDGSPSKDEDDRVDGFIKCEKWVRNDIVDLKESKTTSWLRRFIGRAKKPAMTWPFPFVEGKLFVLTLQAGVEGYHIFVGGRHVTSFPYRPGFTLEDATGLAIKGDVDIHSVYATALPLSHPSFSLQRVLEMSDNWRSQPLLQSPVFIFVGILSASNHFAERMAVRKTWMQSSEIKSSNVVARFFVALNPRKEVNAVLKKEAEYFGDVVILPFIDRYELVVLKTVAICEYGVHNLSAAYIMKCDDDTFVRVDVVSRQIKKIASGRPLYMGNLNLLHRPLRTGKWAVTFEEWPEDIYPPYANGPGYIISSDIAKFIISQHANHGLRLFKMEDVSMGLWVEKFNSTTAVQYSHSWKFCQYGCLENYFTAHYQSPRQMLCLWDKLARGRAHCCNFR</sequence>